<evidence type="ECO:0000313" key="3">
    <source>
        <dbReference type="Proteomes" id="UP000008974"/>
    </source>
</evidence>
<dbReference type="EMBL" id="ACVC01000165">
    <property type="protein sequence ID" value="EFO62699.1"/>
    <property type="molecule type" value="Genomic_DNA"/>
</dbReference>
<reference evidence="2 3" key="1">
    <citation type="journal article" date="2010" name="BMC Genomics">
        <title>Genome analysis and comparative genomics of a Giardia intestinalis assemblage E isolate.</title>
        <authorList>
            <person name="Jerlstrom-Hultqvist J."/>
            <person name="Franzen O."/>
            <person name="Ankarklev J."/>
            <person name="Xu F."/>
            <person name="Nohynkova E."/>
            <person name="Andersson J.O."/>
            <person name="Svard S.G."/>
            <person name="Andersson B."/>
        </authorList>
    </citation>
    <scope>NUCLEOTIDE SEQUENCE [LARGE SCALE GENOMIC DNA]</scope>
    <source>
        <strain evidence="2 3">P15</strain>
    </source>
</reference>
<keyword evidence="1" id="KW-0472">Membrane</keyword>
<keyword evidence="1" id="KW-1133">Transmembrane helix</keyword>
<evidence type="ECO:0000256" key="1">
    <source>
        <dbReference type="SAM" id="Phobius"/>
    </source>
</evidence>
<protein>
    <submittedName>
        <fullName evidence="2">Uncharacterized protein</fullName>
    </submittedName>
</protein>
<gene>
    <name evidence="2" type="ORF">GLP15_2690</name>
</gene>
<dbReference type="Proteomes" id="UP000008974">
    <property type="component" value="Unassembled WGS sequence"/>
</dbReference>
<accession>E1F480</accession>
<sequence>MLVLSVESKGSTTCLQFALAANSNAVFSLLLFLLFVEILSNYFNGSTKIMYDELPNLFPSRSEGEIVDLYRAFASGLVSAYSTTTKDNQQTNKDVVSTLASLFISDKIRFPCLFPSATRVDPNNPRRGYEGSIEPKEYQLAVEVMQRRIERAIQGTLADNEFDFSESETAFREAERDQNPN</sequence>
<keyword evidence="1" id="KW-0812">Transmembrane</keyword>
<comment type="caution">
    <text evidence="2">The sequence shown here is derived from an EMBL/GenBank/DDBJ whole genome shotgun (WGS) entry which is preliminary data.</text>
</comment>
<organism evidence="2 3">
    <name type="scientific">Giardia intestinalis (strain P15)</name>
    <name type="common">Giardia lamblia</name>
    <dbReference type="NCBI Taxonomy" id="658858"/>
    <lineage>
        <taxon>Eukaryota</taxon>
        <taxon>Metamonada</taxon>
        <taxon>Diplomonadida</taxon>
        <taxon>Hexamitidae</taxon>
        <taxon>Giardiinae</taxon>
        <taxon>Giardia</taxon>
    </lineage>
</organism>
<dbReference type="VEuPathDB" id="GiardiaDB:GLP15_2690"/>
<name>E1F480_GIAIA</name>
<feature type="transmembrane region" description="Helical" evidence="1">
    <location>
        <begin position="25"/>
        <end position="43"/>
    </location>
</feature>
<dbReference type="OrthoDB" id="10255306at2759"/>
<dbReference type="AlphaFoldDB" id="E1F480"/>
<proteinExistence type="predicted"/>
<evidence type="ECO:0000313" key="2">
    <source>
        <dbReference type="EMBL" id="EFO62699.1"/>
    </source>
</evidence>